<feature type="compositionally biased region" description="Acidic residues" evidence="11">
    <location>
        <begin position="2140"/>
        <end position="2149"/>
    </location>
</feature>
<evidence type="ECO:0000256" key="9">
    <source>
        <dbReference type="ARBA" id="ARBA00023273"/>
    </source>
</evidence>
<evidence type="ECO:0000256" key="10">
    <source>
        <dbReference type="SAM" id="Coils"/>
    </source>
</evidence>
<evidence type="ECO:0000256" key="2">
    <source>
        <dbReference type="ARBA" id="ARBA00004123"/>
    </source>
</evidence>
<comment type="caution">
    <text evidence="14">The sequence shown here is derived from an EMBL/GenBank/DDBJ whole genome shotgun (WGS) entry which is preliminary data.</text>
</comment>
<feature type="compositionally biased region" description="Low complexity" evidence="11">
    <location>
        <begin position="2077"/>
        <end position="2088"/>
    </location>
</feature>
<dbReference type="GO" id="GO:0005634">
    <property type="term" value="C:nucleus"/>
    <property type="evidence" value="ECO:0007669"/>
    <property type="project" value="UniProtKB-SubCell"/>
</dbReference>
<accession>A0A8S2H134</accession>
<dbReference type="GO" id="GO:1905349">
    <property type="term" value="P:ciliary transition zone assembly"/>
    <property type="evidence" value="ECO:0007669"/>
    <property type="project" value="TreeGrafter"/>
</dbReference>
<dbReference type="Proteomes" id="UP000677228">
    <property type="component" value="Unassembled WGS sequence"/>
</dbReference>
<organism evidence="14 15">
    <name type="scientific">Didymodactylos carnosus</name>
    <dbReference type="NCBI Taxonomy" id="1234261"/>
    <lineage>
        <taxon>Eukaryota</taxon>
        <taxon>Metazoa</taxon>
        <taxon>Spiralia</taxon>
        <taxon>Gnathifera</taxon>
        <taxon>Rotifera</taxon>
        <taxon>Eurotatoria</taxon>
        <taxon>Bdelloidea</taxon>
        <taxon>Philodinida</taxon>
        <taxon>Philodinidae</taxon>
        <taxon>Didymodactylos</taxon>
    </lineage>
</organism>
<dbReference type="GO" id="GO:0035869">
    <property type="term" value="C:ciliary transition zone"/>
    <property type="evidence" value="ECO:0007669"/>
    <property type="project" value="TreeGrafter"/>
</dbReference>
<feature type="coiled-coil region" evidence="10">
    <location>
        <begin position="1172"/>
        <end position="1217"/>
    </location>
</feature>
<evidence type="ECO:0000256" key="8">
    <source>
        <dbReference type="ARBA" id="ARBA00023242"/>
    </source>
</evidence>
<dbReference type="PANTHER" id="PTHR18879:SF20">
    <property type="entry name" value="CENTROSOMAL PROTEIN OF 290 KDA"/>
    <property type="match status" value="1"/>
</dbReference>
<keyword evidence="5" id="KW-0970">Cilium biogenesis/degradation</keyword>
<evidence type="ECO:0000256" key="7">
    <source>
        <dbReference type="ARBA" id="ARBA00023212"/>
    </source>
</evidence>
<evidence type="ECO:0000256" key="11">
    <source>
        <dbReference type="SAM" id="MobiDB-lite"/>
    </source>
</evidence>
<reference evidence="14" key="1">
    <citation type="submission" date="2021-02" db="EMBL/GenBank/DDBJ databases">
        <authorList>
            <person name="Nowell W R."/>
        </authorList>
    </citation>
    <scope>NUCLEOTIDE SEQUENCE</scope>
</reference>
<feature type="coiled-coil region" evidence="10">
    <location>
        <begin position="89"/>
        <end position="240"/>
    </location>
</feature>
<evidence type="ECO:0000313" key="14">
    <source>
        <dbReference type="EMBL" id="CAF3565023.1"/>
    </source>
</evidence>
<dbReference type="InterPro" id="IPR011993">
    <property type="entry name" value="PH-like_dom_sf"/>
</dbReference>
<dbReference type="Pfam" id="PF03517">
    <property type="entry name" value="Voldacs"/>
    <property type="match status" value="1"/>
</dbReference>
<feature type="coiled-coil region" evidence="10">
    <location>
        <begin position="641"/>
        <end position="696"/>
    </location>
</feature>
<feature type="region of interest" description="Disordered" evidence="11">
    <location>
        <begin position="2131"/>
        <end position="2214"/>
    </location>
</feature>
<dbReference type="GO" id="GO:0034451">
    <property type="term" value="C:centriolar satellite"/>
    <property type="evidence" value="ECO:0007669"/>
    <property type="project" value="TreeGrafter"/>
</dbReference>
<dbReference type="GO" id="GO:1905515">
    <property type="term" value="P:non-motile cilium assembly"/>
    <property type="evidence" value="ECO:0007669"/>
    <property type="project" value="TreeGrafter"/>
</dbReference>
<feature type="region of interest" description="Disordered" evidence="11">
    <location>
        <begin position="2066"/>
        <end position="2097"/>
    </location>
</feature>
<dbReference type="InterPro" id="IPR026201">
    <property type="entry name" value="Cep290"/>
</dbReference>
<name>A0A8S2H134_9BILA</name>
<dbReference type="InterPro" id="IPR032321">
    <property type="entry name" value="Cep209_CC5"/>
</dbReference>
<feature type="coiled-coil region" evidence="10">
    <location>
        <begin position="1481"/>
        <end position="1540"/>
    </location>
</feature>
<dbReference type="EMBL" id="CAJNOK010000919">
    <property type="protein sequence ID" value="CAF0783170.1"/>
    <property type="molecule type" value="Genomic_DNA"/>
</dbReference>
<sequence length="2214" mass="259339">MPPVNSEWHRLAVLNPLDIDNDDEEHVEQLSTSFSHINPDDIDNIDELRHGFRLGQKFINYVKIQKEEAFQSLIKLVDENKRLGTFRSADTTTSNYQQYNEELARMRDEAEIYRSKYENSLHEVEQLRSNLGEREKLVQDLKNEKMSVQKINDDLAKRNAEIRNQLTRPDDKDKLGKLREYEQQLNEILTENLQLHDDNEKLKIKSEDLKRELADATRHINELSTEHSRSRILLNQKEQENSSLRNEVNLLKPQVQDDRSDDDDLIMRAVEDKVRQWTEAFRAKDDEIAHLQRVNLDQYNKLQLIPRGSQENDIANLNKALVEKDKQILILRKNLEEALLNLTKQTDVMEKVQNGLMIANDPTTVRSQQYDYGRLKKQIQDYETELTEKGRQLHDITKRFQDICDGKYELRDAVQEIRQLKEQIKLKDRQMEQLSQFASKNELNMNEINDENEELRAKLGMDPRKPMNLEQLKTARLTRTEANQAVVQVLQKEIERLEEERLKLKQNCRQLAKQAGARAADLGLTGDSVWFNDDGIIKSSERTTDDVIRVVQNNYEHQMKQSDDDINQLKKDLFDKTNENKALYVEINGLEQGLKEIDQQLKQKKFQRTPDGDAYSIQCPSLEKMLQLLETQSLAGRYDAALLIKSENDNLRGRNAELRNELHNSRQETMKSNINLKLITEKYEKLQRDAKLLEDAGATPLAFQSLKLPDGLSHSSRDIISCLNEYLVDALAELSAQREMNKALEDGLDKYRRKLNVIKHQTGLLYKDFTDKQNEWNTERDQTNEKKNDLQTEIDKNMVKLQEFDRLLDTLGQDDIEVRRRVSEITRKITVLRVNEKTLGRKILSYQDIEGRLRKDNTKLRTEVVDMEVAVQTRLGYLQRYKDTAAYRIKNLQKQVEESVHQTEMDKINKKYEDVVEKYRDLLEKQNIHIQETEQSGILSEDKRRLQDEVEFLKRQLEIDKEKMHLLEETLENLKNQGLINAGYATAHSVTADLDSTGLSRKITVLEMKELNERQRAEYAQKLYDQQRQHLRQIEDRNIELEKKFSDLTKMNLEMEKTERALRDDLSNAVPKTVNDANQRRIFDLENAEIQYKQEIGRLREISEVAAYQTEAINEMKVLDEKEFQSLRLQLVDLQSQSDEKTEIGKLHRHILSLQISEATYKRKQLQSSNEISKIKAQLFRTEQKLDEKEQSFFFIRQEYTQRIRYLRTALQDYRQKFAGAVPLRLQESFTRTMIELRNGKKQLSIEMKTIADQKFDLETQVASYELKHKLLEELVSTIKDNSRTQKMIEWQQKLEKCKLNELRHIRLNKRYEAENLHLTTLIHQLEVNIVDLEEQNVKFEKEIEERQLLWEHRELEMERKIERLEKQQTDIADAAKRFEEAMGNYPDPSLPVAHQLEQALSIIRDHCQLLMEAKVQNQLVQKKMEENNDKVREMENSIFARDKVIHELRIRLPTTTILDSDKLISDVMTRPDDYSRLTAVRAAQSTIDSLQARILQKEESLKKYQDLLKEAREDLNKQTKHYEEEIQLLNEQLHNKRDIDFLKFKEYVAQGGNPASYRNTPTSHELAQLRALEENVTVQENTIAHLNEKVREARHEAESWKGRLTQKIDQYKHDRESYKISHEKIVNELNREIEKSKSKLNEQEKSIQQFMNDLENRETQPSTKTTNLKTSIKKLKEGFAGKAEQHDVLTRLLAEVRSDLDNIDKRYNKANNDDQQNVSAVVDGKMSQLQEKIDEYEIQIQNLKRELKAQKNLVQQMTDEANDAKARLSRSENKLVKMQQQNDLLNDNVQRRLTQQPQGDDTVESLRRQVRLLEDKLRKTKTAERPYDDSKDDRMRRMTEANEKLIQQVNDLDTHKKELLKFNQQLKDELSKVRLRVEELQKYSTFLKMENENLRNGSSPRSTSSGNIRRIGESGRSTVELEKIIALMKKKIDQIQAENQNLRLDNERHRDHYSSLDDKNRTFFTQAAASTKEIEHMGETNSRMSTQLVQVSFPTENICHQFSSVKVYLEEDYLGEGTLCIAESQILWAKVSGDGLTIDYPSLTMHGIVSHDPRHPEEHLVAIVEKPKEDDEETTTDNQTDNGTQENGSGDTEHESPVEYDAIQTVNYRFIFTDSDQLKTTYQAIAQCQALHPDPSDDMREDDEDGSDIDYGNNDAEEGEEEEETYYGGYGHGHGQGLYQHGHYPNPSGLAGEHNNDNEDDPYLDDEENQSME</sequence>
<feature type="coiled-coil region" evidence="10">
    <location>
        <begin position="1316"/>
        <end position="1385"/>
    </location>
</feature>
<feature type="compositionally biased region" description="Acidic residues" evidence="11">
    <location>
        <begin position="2156"/>
        <end position="2166"/>
    </location>
</feature>
<feature type="coiled-coil region" evidence="10">
    <location>
        <begin position="1024"/>
        <end position="1051"/>
    </location>
</feature>
<evidence type="ECO:0000259" key="12">
    <source>
        <dbReference type="Pfam" id="PF16574"/>
    </source>
</evidence>
<feature type="coiled-coil region" evidence="10">
    <location>
        <begin position="332"/>
        <end position="514"/>
    </location>
</feature>
<keyword evidence="8" id="KW-0539">Nucleus</keyword>
<feature type="coiled-coil region" evidence="10">
    <location>
        <begin position="1570"/>
        <end position="1661"/>
    </location>
</feature>
<gene>
    <name evidence="13" type="ORF">OVA965_LOCUS3723</name>
    <name evidence="14" type="ORF">TMI583_LOCUS3721</name>
</gene>
<dbReference type="Pfam" id="PF16574">
    <property type="entry name" value="CEP209_CC5"/>
    <property type="match status" value="1"/>
</dbReference>
<feature type="coiled-coil region" evidence="10">
    <location>
        <begin position="1694"/>
        <end position="1884"/>
    </location>
</feature>
<dbReference type="EMBL" id="CAJOBA010000919">
    <property type="protein sequence ID" value="CAF3565023.1"/>
    <property type="molecule type" value="Genomic_DNA"/>
</dbReference>
<keyword evidence="9" id="KW-0966">Cell projection</keyword>
<feature type="coiled-coil region" evidence="10">
    <location>
        <begin position="1919"/>
        <end position="1953"/>
    </location>
</feature>
<feature type="coiled-coil region" evidence="10">
    <location>
        <begin position="905"/>
        <end position="977"/>
    </location>
</feature>
<dbReference type="PANTHER" id="PTHR18879">
    <property type="entry name" value="CENTROSOMAL PROTEIN OF 290 KDA"/>
    <property type="match status" value="1"/>
</dbReference>
<evidence type="ECO:0000256" key="5">
    <source>
        <dbReference type="ARBA" id="ARBA00022794"/>
    </source>
</evidence>
<feature type="domain" description="Centrosomal protein of 290kDa coiled-coil region" evidence="12">
    <location>
        <begin position="1233"/>
        <end position="1360"/>
    </location>
</feature>
<proteinExistence type="predicted"/>
<dbReference type="InterPro" id="IPR039924">
    <property type="entry name" value="ICln/Lot5/Saf5"/>
</dbReference>
<evidence type="ECO:0000313" key="15">
    <source>
        <dbReference type="Proteomes" id="UP000682733"/>
    </source>
</evidence>
<evidence type="ECO:0000256" key="3">
    <source>
        <dbReference type="ARBA" id="ARBA00004300"/>
    </source>
</evidence>
<feature type="compositionally biased region" description="Acidic residues" evidence="11">
    <location>
        <begin position="2199"/>
        <end position="2214"/>
    </location>
</feature>
<dbReference type="GO" id="GO:0097711">
    <property type="term" value="P:ciliary basal body-plasma membrane docking"/>
    <property type="evidence" value="ECO:0007669"/>
    <property type="project" value="TreeGrafter"/>
</dbReference>
<evidence type="ECO:0000256" key="4">
    <source>
        <dbReference type="ARBA" id="ARBA00022490"/>
    </source>
</evidence>
<evidence type="ECO:0000256" key="1">
    <source>
        <dbReference type="ARBA" id="ARBA00004120"/>
    </source>
</evidence>
<dbReference type="Gene3D" id="2.30.29.30">
    <property type="entry name" value="Pleckstrin-homology domain (PH domain)/Phosphotyrosine-binding domain (PTB)"/>
    <property type="match status" value="1"/>
</dbReference>
<dbReference type="Proteomes" id="UP000682733">
    <property type="component" value="Unassembled WGS sequence"/>
</dbReference>
<keyword evidence="6 10" id="KW-0175">Coiled coil</keyword>
<feature type="coiled-coil region" evidence="10">
    <location>
        <begin position="1411"/>
        <end position="1438"/>
    </location>
</feature>
<comment type="subcellular location">
    <subcellularLocation>
        <location evidence="1">Cytoplasm</location>
        <location evidence="1">Cytoskeleton</location>
        <location evidence="1">Cilium basal body</location>
    </subcellularLocation>
    <subcellularLocation>
        <location evidence="3">Cytoplasm</location>
        <location evidence="3">Cytoskeleton</location>
        <location evidence="3">Microtubule organizing center</location>
        <location evidence="3">Centrosome</location>
    </subcellularLocation>
    <subcellularLocation>
        <location evidence="2">Nucleus</location>
    </subcellularLocation>
</comment>
<feature type="coiled-coil region" evidence="10">
    <location>
        <begin position="734"/>
        <end position="793"/>
    </location>
</feature>
<protein>
    <recommendedName>
        <fullName evidence="12">Centrosomal protein of 290kDa coiled-coil region domain-containing protein</fullName>
    </recommendedName>
</protein>
<evidence type="ECO:0000256" key="6">
    <source>
        <dbReference type="ARBA" id="ARBA00023054"/>
    </source>
</evidence>
<keyword evidence="4" id="KW-0963">Cytoplasm</keyword>
<keyword evidence="7" id="KW-0206">Cytoskeleton</keyword>
<evidence type="ECO:0000313" key="13">
    <source>
        <dbReference type="EMBL" id="CAF0783170.1"/>
    </source>
</evidence>